<dbReference type="AlphaFoldDB" id="A0A8C0ZLL7"/>
<dbReference type="Gene3D" id="2.40.70.10">
    <property type="entry name" value="Acid Proteases"/>
    <property type="match status" value="1"/>
</dbReference>
<dbReference type="InterPro" id="IPR008919">
    <property type="entry name" value="Retrov_capsid_N"/>
</dbReference>
<organism evidence="3">
    <name type="scientific">Castor canadensis</name>
    <name type="common">American beaver</name>
    <dbReference type="NCBI Taxonomy" id="51338"/>
    <lineage>
        <taxon>Eukaryota</taxon>
        <taxon>Metazoa</taxon>
        <taxon>Chordata</taxon>
        <taxon>Craniata</taxon>
        <taxon>Vertebrata</taxon>
        <taxon>Euteleostomi</taxon>
        <taxon>Mammalia</taxon>
        <taxon>Eutheria</taxon>
        <taxon>Euarchontoglires</taxon>
        <taxon>Glires</taxon>
        <taxon>Rodentia</taxon>
        <taxon>Castorimorpha</taxon>
        <taxon>Castoridae</taxon>
        <taxon>Castor</taxon>
    </lineage>
</organism>
<dbReference type="InterPro" id="IPR001995">
    <property type="entry name" value="Peptidase_A2_cat"/>
</dbReference>
<dbReference type="SUPFAM" id="SSF50630">
    <property type="entry name" value="Acid proteases"/>
    <property type="match status" value="1"/>
</dbReference>
<dbReference type="InterPro" id="IPR021109">
    <property type="entry name" value="Peptidase_aspartic_dom_sf"/>
</dbReference>
<dbReference type="Pfam" id="PF02093">
    <property type="entry name" value="Gag_p30"/>
    <property type="match status" value="1"/>
</dbReference>
<dbReference type="GO" id="GO:0004190">
    <property type="term" value="F:aspartic-type endopeptidase activity"/>
    <property type="evidence" value="ECO:0007669"/>
    <property type="project" value="InterPro"/>
</dbReference>
<dbReference type="GO" id="GO:0006508">
    <property type="term" value="P:proteolysis"/>
    <property type="evidence" value="ECO:0007669"/>
    <property type="project" value="InterPro"/>
</dbReference>
<dbReference type="InterPro" id="IPR003036">
    <property type="entry name" value="Gag_P30"/>
</dbReference>
<dbReference type="SUPFAM" id="SSF47943">
    <property type="entry name" value="Retrovirus capsid protein, N-terminal core domain"/>
    <property type="match status" value="1"/>
</dbReference>
<feature type="domain" description="Peptidase A2" evidence="2">
    <location>
        <begin position="195"/>
        <end position="260"/>
    </location>
</feature>
<evidence type="ECO:0000259" key="2">
    <source>
        <dbReference type="PROSITE" id="PS50175"/>
    </source>
</evidence>
<keyword evidence="1" id="KW-0378">Hydrolase</keyword>
<dbReference type="InterPro" id="IPR050462">
    <property type="entry name" value="Retroviral_Gag-Pol_poly"/>
</dbReference>
<dbReference type="PROSITE" id="PS50175">
    <property type="entry name" value="ASP_PROT_RETROV"/>
    <property type="match status" value="1"/>
</dbReference>
<dbReference type="GO" id="GO:0019068">
    <property type="term" value="P:virion assembly"/>
    <property type="evidence" value="ECO:0007669"/>
    <property type="project" value="InterPro"/>
</dbReference>
<dbReference type="Gene3D" id="1.10.375.10">
    <property type="entry name" value="Human Immunodeficiency Virus Type 1 Capsid Protein"/>
    <property type="match status" value="1"/>
</dbReference>
<reference evidence="3" key="1">
    <citation type="submission" date="2023-09" db="UniProtKB">
        <authorList>
            <consortium name="Ensembl"/>
        </authorList>
    </citation>
    <scope>IDENTIFICATION</scope>
</reference>
<dbReference type="PANTHER" id="PTHR33166">
    <property type="entry name" value="GAG_P30 DOMAIN-CONTAINING PROTEIN"/>
    <property type="match status" value="1"/>
</dbReference>
<evidence type="ECO:0000313" key="3">
    <source>
        <dbReference type="Ensembl" id="ENSCCNP00000001155.1"/>
    </source>
</evidence>
<name>A0A8C0ZLL7_CASCN</name>
<evidence type="ECO:0000256" key="1">
    <source>
        <dbReference type="ARBA" id="ARBA00022801"/>
    </source>
</evidence>
<protein>
    <recommendedName>
        <fullName evidence="2">Peptidase A2 domain-containing protein</fullName>
    </recommendedName>
</protein>
<sequence length="352" mass="40011">MGECTYQYWPFSSSDLYNWKAQNPPFSEDPRGLTDLFESILHTHSPTWDDCQQLLKTLFTTEEREWILTEARKNVSGDKTIDDCFPLNRPDWDYGNAEGRERLRVYRQTLMAGLQAAARRPTNLAKVKAIMQGENESPAAFLERLYDAYRQYTPLDPLAEVNQSAVIMSFINQAAPDIRKKLYKQEGLGEMTTQDIGAQYSVLNKPTEPLSQKISLMQGATGSKAYQWTSKRQVVLCRHQVTHSFLVIPECPAPLLGHDLLTKVRAHIHFEPDSIKVTDGQGQPLQVLTMSLKDEHRLFSLQDPPPKPIEWSPEMAYWIQTYPQAWAEIAGVGLAEHRAPVIVEIKASAQPI</sequence>
<dbReference type="Ensembl" id="ENSCCNT00000001503.1">
    <property type="protein sequence ID" value="ENSCCNP00000001155.1"/>
    <property type="gene ID" value="ENSCCNG00000001274.1"/>
</dbReference>
<proteinExistence type="predicted"/>
<accession>A0A8C0ZLL7</accession>